<name>A0AAP2YYA8_9EURY</name>
<evidence type="ECO:0000313" key="1">
    <source>
        <dbReference type="EMBL" id="MCU4741540.1"/>
    </source>
</evidence>
<dbReference type="SUPFAM" id="SSF48208">
    <property type="entry name" value="Six-hairpin glycosidases"/>
    <property type="match status" value="1"/>
</dbReference>
<dbReference type="InterPro" id="IPR008928">
    <property type="entry name" value="6-hairpin_glycosidase_sf"/>
</dbReference>
<dbReference type="Proteomes" id="UP001321018">
    <property type="component" value="Unassembled WGS sequence"/>
</dbReference>
<dbReference type="InterPro" id="IPR012341">
    <property type="entry name" value="6hp_glycosidase-like_sf"/>
</dbReference>
<evidence type="ECO:0000313" key="2">
    <source>
        <dbReference type="EMBL" id="MCU4973247.1"/>
    </source>
</evidence>
<keyword evidence="3" id="KW-1185">Reference proteome</keyword>
<evidence type="ECO:0000313" key="3">
    <source>
        <dbReference type="Proteomes" id="UP001320972"/>
    </source>
</evidence>
<dbReference type="Proteomes" id="UP001320972">
    <property type="component" value="Unassembled WGS sequence"/>
</dbReference>
<reference evidence="1 3" key="1">
    <citation type="submission" date="2022-09" db="EMBL/GenBank/DDBJ databases">
        <title>Enrichment on poylsaccharides allowed isolation of novel metabolic and taxonomic groups of Haloarchaea.</title>
        <authorList>
            <person name="Sorokin D.Y."/>
            <person name="Elcheninov A.G."/>
            <person name="Khizhniak T.V."/>
            <person name="Kolganova T.V."/>
            <person name="Kublanov I.V."/>
        </authorList>
    </citation>
    <scope>NUCLEOTIDE SEQUENCE</scope>
    <source>
        <strain evidence="2 3">AArc-m2/3/4</strain>
        <strain evidence="1">AArc-xg1-1</strain>
    </source>
</reference>
<organism evidence="1 4">
    <name type="scientific">Natronoglomus mannanivorans</name>
    <dbReference type="NCBI Taxonomy" id="2979990"/>
    <lineage>
        <taxon>Archaea</taxon>
        <taxon>Methanobacteriati</taxon>
        <taxon>Methanobacteriota</taxon>
        <taxon>Stenosarchaea group</taxon>
        <taxon>Halobacteria</taxon>
        <taxon>Halobacteriales</taxon>
        <taxon>Natrialbaceae</taxon>
        <taxon>Natronoglomus</taxon>
    </lineage>
</organism>
<accession>A0AAP2YYA8</accession>
<protein>
    <submittedName>
        <fullName evidence="1">Uncharacterized protein</fullName>
    </submittedName>
</protein>
<dbReference type="Gene3D" id="1.50.10.10">
    <property type="match status" value="1"/>
</dbReference>
<sequence length="363" mass="41030">MELGPELSYYARELYRRLRHYTEKRRHGYRNRGTLEEAAESILAERADRGFEAGGHFYGVWPRDLCFSAPGLAAMGFDETVRKTGVWLLEQLSDVFYTDFHGEYNAATPGEGVDTFPALVILLAESGGLEGNTAVDTDALADLAALHRRKFFDEEDGVVTGNGSSWWDSAEGPREAYNTALLLAAIERLEAADIETTYTGHSTAVRDGLDRLWTGSYFAESRDSATLACDANVVPLYFGLVGDDRAERIATSLDRLETEAGLRMRDRPFSTDDVHLFFLLHTDYHYHVWPWNSFMYAIGLQRYGLEERARREVERVEGVLRPYGNFLEVLTVEGEPYVKRGYASAEDFTVAAALWTQYRRSYG</sequence>
<dbReference type="RefSeq" id="WP_338003377.1">
    <property type="nucleotide sequence ID" value="NZ_JAOPKA010000004.1"/>
</dbReference>
<comment type="caution">
    <text evidence="1">The sequence shown here is derived from an EMBL/GenBank/DDBJ whole genome shotgun (WGS) entry which is preliminary data.</text>
</comment>
<dbReference type="GO" id="GO:0005975">
    <property type="term" value="P:carbohydrate metabolic process"/>
    <property type="evidence" value="ECO:0007669"/>
    <property type="project" value="InterPro"/>
</dbReference>
<evidence type="ECO:0000313" key="4">
    <source>
        <dbReference type="Proteomes" id="UP001321018"/>
    </source>
</evidence>
<dbReference type="AlphaFoldDB" id="A0AAP2YYA8"/>
<dbReference type="EMBL" id="JAOPKB010000005">
    <property type="protein sequence ID" value="MCU4973247.1"/>
    <property type="molecule type" value="Genomic_DNA"/>
</dbReference>
<gene>
    <name evidence="2" type="ORF">OB955_10885</name>
    <name evidence="1" type="ORF">OB960_09010</name>
</gene>
<dbReference type="EMBL" id="JAOPKA010000004">
    <property type="protein sequence ID" value="MCU4741540.1"/>
    <property type="molecule type" value="Genomic_DNA"/>
</dbReference>
<proteinExistence type="predicted"/>